<reference evidence="1 2" key="1">
    <citation type="submission" date="2013-10" db="EMBL/GenBank/DDBJ databases">
        <authorList>
            <person name="Ichikawa N."/>
            <person name="Kimura A."/>
            <person name="Ohji S."/>
            <person name="Hosoyama A."/>
            <person name="Fujita N."/>
        </authorList>
    </citation>
    <scope>NUCLEOTIDE SEQUENCE [LARGE SCALE GENOMIC DNA]</scope>
    <source>
        <strain evidence="1 2">NBRC 102217</strain>
    </source>
</reference>
<accession>V5HJT9</accession>
<proteinExistence type="predicted"/>
<protein>
    <submittedName>
        <fullName evidence="1">Uncharacterized protein</fullName>
    </submittedName>
</protein>
<sequence length="826" mass="95237">MELVNVENLKKLTPKSNDVSLPIWVDLLNAIECPSNFQSLQFVLHTLEISYSINPPLFCETFAVPKEFDSSFFDYFSNINFTDFPNYYRESLPVGSKSDRPIFAILFTFSSLLTPHFVKPLLLLLNHYYKNESLINRRDKSEDVFRALRLLYQDPLFKCDCLFGDDVNVIAQKLEDYKQQLAVFDGDSDQRILIKYVRDLIHFCRLDWSQPVRRKRKTKTTMRSSYNRTRVERIYGSEDLYTYKLKSLPSSIESKTEGIAESEDYPPLAFIKTKASEVPKPIFELPDKAAIKDVKKDRVQNSAIQRESKKSHNLILTSRTLLQCYEMGFLLDELLSRRKGKVNGLDKQFIRGIALLSLVTGRPIEQVAKLKCIDVDSIEVEGLYKNHGHWYLKSYHAATAENGPQRTNSNLLRTNTEVYIQFPTWISNVLDLLALNADEETGKGHKVDTLNKAIQQLITSLNRKQHCQISLKKINYHLVNYVVAYEQFDPVILECLTGKPSYYTRSPRHYAWYSNDMINRHIQTLYEDAFLVEADSALQDGLYSWPVRNEVGVGSQFTPKQDSLRTLVKHLQLQLGGSHTFDMAKRLSSAIDYHNAYTLYTLYMMLNATGYRAVGNPLPSFNLLLNRYSALCISDKDSVVTFAHMRVIACAPVLTEQLNHYLDHVRTMSRLLSVALPNSSEQYKDQASPTQFIDLKSKNEKLNWFITTKNSKGNDGLFVFFDHTEQGKIKATNAYPKSLKQHSEELPSFPMNFGRHYVRLYLQEKRVNQELVKFQLGHWVAGENPLELFSTFDFKEAVNTLCPILEQMMGELGWQAIPSALTRKRL</sequence>
<reference evidence="1 2" key="2">
    <citation type="submission" date="2013-11" db="EMBL/GenBank/DDBJ databases">
        <title>Whole genome shotgun sequence of Vibrio halioticoli NBRC 102217.</title>
        <authorList>
            <person name="Isaki S."/>
            <person name="Kimura A."/>
            <person name="Ohji S."/>
            <person name="Hosoyama A."/>
            <person name="Fujita N."/>
            <person name="Hashimoto M."/>
            <person name="Hosoyama Y."/>
            <person name="Yamazoe A."/>
        </authorList>
    </citation>
    <scope>NUCLEOTIDE SEQUENCE [LARGE SCALE GENOMIC DNA]</scope>
    <source>
        <strain evidence="1 2">NBRC 102217</strain>
    </source>
</reference>
<evidence type="ECO:0000313" key="1">
    <source>
        <dbReference type="EMBL" id="GAD89525.1"/>
    </source>
</evidence>
<dbReference type="RefSeq" id="WP_023403889.1">
    <property type="nucleotide sequence ID" value="NZ_BAUJ01000021.1"/>
</dbReference>
<dbReference type="Proteomes" id="UP000017800">
    <property type="component" value="Unassembled WGS sequence"/>
</dbReference>
<dbReference type="EMBL" id="BAUJ01000021">
    <property type="protein sequence ID" value="GAD89525.1"/>
    <property type="molecule type" value="Genomic_DNA"/>
</dbReference>
<keyword evidence="2" id="KW-1185">Reference proteome</keyword>
<organism evidence="1 2">
    <name type="scientific">Vibrio halioticoli NBRC 102217</name>
    <dbReference type="NCBI Taxonomy" id="1219072"/>
    <lineage>
        <taxon>Bacteria</taxon>
        <taxon>Pseudomonadati</taxon>
        <taxon>Pseudomonadota</taxon>
        <taxon>Gammaproteobacteria</taxon>
        <taxon>Vibrionales</taxon>
        <taxon>Vibrionaceae</taxon>
        <taxon>Vibrio</taxon>
    </lineage>
</organism>
<comment type="caution">
    <text evidence="1">The sequence shown here is derived from an EMBL/GenBank/DDBJ whole genome shotgun (WGS) entry which is preliminary data.</text>
</comment>
<dbReference type="OrthoDB" id="5614256at2"/>
<evidence type="ECO:0000313" key="2">
    <source>
        <dbReference type="Proteomes" id="UP000017800"/>
    </source>
</evidence>
<gene>
    <name evidence="1" type="ORF">VHA01S_021_00190</name>
</gene>
<name>V5HJT9_9VIBR</name>
<dbReference type="AlphaFoldDB" id="V5HJT9"/>
<dbReference type="eggNOG" id="COG0582">
    <property type="taxonomic scope" value="Bacteria"/>
</dbReference>